<accession>A0A7U2FGB3</accession>
<dbReference type="Proteomes" id="UP000663193">
    <property type="component" value="Chromosome 17"/>
</dbReference>
<reference evidence="2" key="1">
    <citation type="journal article" date="2021" name="BMC Genomics">
        <title>Chromosome-level genome assembly and manually-curated proteome of model necrotroph Parastagonospora nodorum Sn15 reveals a genome-wide trove of candidate effector homologs, and redundancy of virulence-related functions within an accessory chromosome.</title>
        <authorList>
            <person name="Bertazzoni S."/>
            <person name="Jones D.A.B."/>
            <person name="Phan H.T."/>
            <person name="Tan K.-C."/>
            <person name="Hane J.K."/>
        </authorList>
    </citation>
    <scope>NUCLEOTIDE SEQUENCE [LARGE SCALE GENOMIC DNA]</scope>
    <source>
        <strain evidence="2">SN15 / ATCC MYA-4574 / FGSC 10173)</strain>
    </source>
</reference>
<organism evidence="1 2">
    <name type="scientific">Phaeosphaeria nodorum (strain SN15 / ATCC MYA-4574 / FGSC 10173)</name>
    <name type="common">Glume blotch fungus</name>
    <name type="synonym">Parastagonospora nodorum</name>
    <dbReference type="NCBI Taxonomy" id="321614"/>
    <lineage>
        <taxon>Eukaryota</taxon>
        <taxon>Fungi</taxon>
        <taxon>Dikarya</taxon>
        <taxon>Ascomycota</taxon>
        <taxon>Pezizomycotina</taxon>
        <taxon>Dothideomycetes</taxon>
        <taxon>Pleosporomycetidae</taxon>
        <taxon>Pleosporales</taxon>
        <taxon>Pleosporineae</taxon>
        <taxon>Phaeosphaeriaceae</taxon>
        <taxon>Parastagonospora</taxon>
    </lineage>
</organism>
<dbReference type="EMBL" id="CP069039">
    <property type="protein sequence ID" value="QRD04740.1"/>
    <property type="molecule type" value="Genomic_DNA"/>
</dbReference>
<evidence type="ECO:0000313" key="2">
    <source>
        <dbReference type="Proteomes" id="UP000663193"/>
    </source>
</evidence>
<dbReference type="AlphaFoldDB" id="A0A7U2FGB3"/>
<proteinExistence type="predicted"/>
<keyword evidence="2" id="KW-1185">Reference proteome</keyword>
<dbReference type="VEuPathDB" id="FungiDB:JI435_106760"/>
<name>A0A7U2FGB3_PHANO</name>
<protein>
    <submittedName>
        <fullName evidence="1">Uncharacterized protein</fullName>
    </submittedName>
</protein>
<gene>
    <name evidence="1" type="ORF">JI435_106760</name>
</gene>
<dbReference type="RefSeq" id="XP_001800938.1">
    <property type="nucleotide sequence ID" value="XM_001800886.1"/>
</dbReference>
<sequence length="236" mass="26616">MFSRASTAVIFHVPRSTDIHTELLKYKKYRINSANLAASCLEQEQVQQPSSSSKNSQHPITLEQTTVEHFVAYEKCIQKGEISLLSIRDDYGHLLACYWLGSLLHDWRFQDVVVSKILAMLRSKDGHQSQFVRLLTQTGVQLFIGQCGTKSGLFRMTVSAYARFASSHEIDVLALSKYPPDFLRHVLKDLALLRKTQHRDGMVPEEFAIADCSYHNHGFYGPCALRQNGGTPQDGA</sequence>
<dbReference type="OrthoDB" id="3738089at2759"/>
<evidence type="ECO:0000313" key="1">
    <source>
        <dbReference type="EMBL" id="QRD04740.1"/>
    </source>
</evidence>
<dbReference type="KEGG" id="pno:SNOG_10676"/>